<evidence type="ECO:0000313" key="4">
    <source>
        <dbReference type="Proteomes" id="UP000663845"/>
    </source>
</evidence>
<comment type="caution">
    <text evidence="2">The sequence shown here is derived from an EMBL/GenBank/DDBJ whole genome shotgun (WGS) entry which is preliminary data.</text>
</comment>
<dbReference type="EMBL" id="CAJOAZ010000100">
    <property type="protein sequence ID" value="CAF3531026.1"/>
    <property type="molecule type" value="Genomic_DNA"/>
</dbReference>
<evidence type="ECO:0000313" key="3">
    <source>
        <dbReference type="EMBL" id="CAF3531026.1"/>
    </source>
</evidence>
<proteinExistence type="predicted"/>
<accession>A0A814E0P2</accession>
<dbReference type="Proteomes" id="UP000663845">
    <property type="component" value="Unassembled WGS sequence"/>
</dbReference>
<protein>
    <submittedName>
        <fullName evidence="2">Uncharacterized protein</fullName>
    </submittedName>
</protein>
<evidence type="ECO:0000313" key="2">
    <source>
        <dbReference type="EMBL" id="CAF0964464.1"/>
    </source>
</evidence>
<name>A0A814E0P2_9BILA</name>
<feature type="coiled-coil region" evidence="1">
    <location>
        <begin position="105"/>
        <end position="176"/>
    </location>
</feature>
<organism evidence="2 4">
    <name type="scientific">Adineta steineri</name>
    <dbReference type="NCBI Taxonomy" id="433720"/>
    <lineage>
        <taxon>Eukaryota</taxon>
        <taxon>Metazoa</taxon>
        <taxon>Spiralia</taxon>
        <taxon>Gnathifera</taxon>
        <taxon>Rotifera</taxon>
        <taxon>Eurotatoria</taxon>
        <taxon>Bdelloidea</taxon>
        <taxon>Adinetida</taxon>
        <taxon>Adinetidae</taxon>
        <taxon>Adineta</taxon>
    </lineage>
</organism>
<reference evidence="2" key="1">
    <citation type="submission" date="2021-02" db="EMBL/GenBank/DDBJ databases">
        <authorList>
            <person name="Nowell W R."/>
        </authorList>
    </citation>
    <scope>NUCLEOTIDE SEQUENCE</scope>
</reference>
<dbReference type="EMBL" id="CAJNOG010000115">
    <property type="protein sequence ID" value="CAF0964464.1"/>
    <property type="molecule type" value="Genomic_DNA"/>
</dbReference>
<gene>
    <name evidence="2" type="ORF">JYZ213_LOCUS14045</name>
    <name evidence="3" type="ORF">OXD698_LOCUS2942</name>
</gene>
<keyword evidence="1" id="KW-0175">Coiled coil</keyword>
<dbReference type="Proteomes" id="UP000663844">
    <property type="component" value="Unassembled WGS sequence"/>
</dbReference>
<sequence>MKQRTTVPILSANKSYISSSSSNDYAYVNRIYLNRVFPTRLPLKRVEPESWQRFLNGNKFTIKENKPNNNTILNENYINLLNEYSPGNENFRKSSFLPTSVQEHLDHLYKQMNDLTLELSNQQCEHKQLEIKTRKILSNQLQDREKELQECLQRHLFDHEKKLKEQEKKYIELLNKQQMQNVQRERESKNKLDFIRNTCHTYKINLDKENAEKYQIKLANSKKRTRKNKPKIQN</sequence>
<evidence type="ECO:0000256" key="1">
    <source>
        <dbReference type="SAM" id="Coils"/>
    </source>
</evidence>
<dbReference type="AlphaFoldDB" id="A0A814E0P2"/>